<dbReference type="AlphaFoldDB" id="X1DJT3"/>
<gene>
    <name evidence="1" type="ORF">S01H4_45128</name>
</gene>
<dbReference type="EMBL" id="BART01025096">
    <property type="protein sequence ID" value="GAG96686.1"/>
    <property type="molecule type" value="Genomic_DNA"/>
</dbReference>
<organism evidence="1">
    <name type="scientific">marine sediment metagenome</name>
    <dbReference type="NCBI Taxonomy" id="412755"/>
    <lineage>
        <taxon>unclassified sequences</taxon>
        <taxon>metagenomes</taxon>
        <taxon>ecological metagenomes</taxon>
    </lineage>
</organism>
<accession>X1DJT3</accession>
<name>X1DJT3_9ZZZZ</name>
<reference evidence="1" key="1">
    <citation type="journal article" date="2014" name="Front. Microbiol.">
        <title>High frequency of phylogenetically diverse reductive dehalogenase-homologous genes in deep subseafloor sedimentary metagenomes.</title>
        <authorList>
            <person name="Kawai M."/>
            <person name="Futagami T."/>
            <person name="Toyoda A."/>
            <person name="Takaki Y."/>
            <person name="Nishi S."/>
            <person name="Hori S."/>
            <person name="Arai W."/>
            <person name="Tsubouchi T."/>
            <person name="Morono Y."/>
            <person name="Uchiyama I."/>
            <person name="Ito T."/>
            <person name="Fujiyama A."/>
            <person name="Inagaki F."/>
            <person name="Takami H."/>
        </authorList>
    </citation>
    <scope>NUCLEOTIDE SEQUENCE</scope>
    <source>
        <strain evidence="1">Expedition CK06-06</strain>
    </source>
</reference>
<protein>
    <submittedName>
        <fullName evidence="1">Uncharacterized protein</fullName>
    </submittedName>
</protein>
<sequence>MGLIYQIIKRTKTHKLDTPLLTVNTALIISRSDKEHFATISRLEKVKTLTAKDKRDFRAAVSVLKRRGAAKFINEIEV</sequence>
<proteinExistence type="predicted"/>
<evidence type="ECO:0000313" key="1">
    <source>
        <dbReference type="EMBL" id="GAG96686.1"/>
    </source>
</evidence>
<comment type="caution">
    <text evidence="1">The sequence shown here is derived from an EMBL/GenBank/DDBJ whole genome shotgun (WGS) entry which is preliminary data.</text>
</comment>